<evidence type="ECO:0000256" key="7">
    <source>
        <dbReference type="ARBA" id="ARBA00023004"/>
    </source>
</evidence>
<keyword evidence="7" id="KW-0408">Iron</keyword>
<keyword evidence="11" id="KW-1185">Reference proteome</keyword>
<gene>
    <name evidence="10" type="ORF">GRI36_02295</name>
</gene>
<sequence length="315" mass="35239">MSVEQQVRSLLSNGDQKGAVLLAEEAAIKNDTWACFCLAEWKIAGQGMPRDIDAAFELYRRAASLGHLPSNLRLARLYATGTGTKNSFERAHEIVSSFAPQDKFSAAEIALLSGELEADLSPDVIRATGPNITKFSGFLSIAECEWIRSLAAGLVQPSFVEDPQTGERIPHPIRTSHGMSFGPLQENLPVNRINRRIAKWSETDYSWGEPLHVLRYLPGQQYRPHFDALPAVTNQRIKTAIVFLNDDFKGGETTFPELDLKLRMKSGDMLLFDNVGSDGRRLDLSKHAGLPVIAGEKWIATRWIREEPYHPWIRD</sequence>
<dbReference type="Proteomes" id="UP000468943">
    <property type="component" value="Unassembled WGS sequence"/>
</dbReference>
<keyword evidence="8" id="KW-0325">Glycoprotein</keyword>
<reference evidence="10 11" key="1">
    <citation type="submission" date="2019-12" db="EMBL/GenBank/DDBJ databases">
        <title>Genomic-based taxomic classification of the family Erythrobacteraceae.</title>
        <authorList>
            <person name="Xu L."/>
        </authorList>
    </citation>
    <scope>NUCLEOTIDE SEQUENCE [LARGE SCALE GENOMIC DNA]</scope>
    <source>
        <strain evidence="10 11">JCM 17802</strain>
    </source>
</reference>
<organism evidence="10 11">
    <name type="scientific">Pontixanthobacter gangjinensis</name>
    <dbReference type="NCBI Taxonomy" id="1028742"/>
    <lineage>
        <taxon>Bacteria</taxon>
        <taxon>Pseudomonadati</taxon>
        <taxon>Pseudomonadota</taxon>
        <taxon>Alphaproteobacteria</taxon>
        <taxon>Sphingomonadales</taxon>
        <taxon>Erythrobacteraceae</taxon>
        <taxon>Pontixanthobacter</taxon>
    </lineage>
</organism>
<evidence type="ECO:0000256" key="1">
    <source>
        <dbReference type="ARBA" id="ARBA00001961"/>
    </source>
</evidence>
<dbReference type="Gene3D" id="1.25.40.10">
    <property type="entry name" value="Tetratricopeptide repeat domain"/>
    <property type="match status" value="1"/>
</dbReference>
<dbReference type="InterPro" id="IPR006620">
    <property type="entry name" value="Pro_4_hyd_alph"/>
</dbReference>
<dbReference type="OrthoDB" id="255432at2"/>
<dbReference type="GO" id="GO:0005506">
    <property type="term" value="F:iron ion binding"/>
    <property type="evidence" value="ECO:0007669"/>
    <property type="project" value="InterPro"/>
</dbReference>
<dbReference type="SMART" id="SM00702">
    <property type="entry name" value="P4Hc"/>
    <property type="match status" value="1"/>
</dbReference>
<evidence type="ECO:0000256" key="2">
    <source>
        <dbReference type="ARBA" id="ARBA00022723"/>
    </source>
</evidence>
<dbReference type="Gene3D" id="2.60.120.620">
    <property type="entry name" value="q2cbj1_9rhob like domain"/>
    <property type="match status" value="1"/>
</dbReference>
<comment type="caution">
    <text evidence="10">The sequence shown here is derived from an EMBL/GenBank/DDBJ whole genome shotgun (WGS) entry which is preliminary data.</text>
</comment>
<keyword evidence="4" id="KW-0847">Vitamin C</keyword>
<feature type="domain" description="Fe2OG dioxygenase" evidence="9">
    <location>
        <begin position="206"/>
        <end position="306"/>
    </location>
</feature>
<proteinExistence type="predicted"/>
<dbReference type="SUPFAM" id="SSF81901">
    <property type="entry name" value="HCP-like"/>
    <property type="match status" value="1"/>
</dbReference>
<evidence type="ECO:0000256" key="3">
    <source>
        <dbReference type="ARBA" id="ARBA00022824"/>
    </source>
</evidence>
<dbReference type="InterPro" id="IPR044862">
    <property type="entry name" value="Pro_4_hyd_alph_FE2OG_OXY"/>
</dbReference>
<evidence type="ECO:0000256" key="5">
    <source>
        <dbReference type="ARBA" id="ARBA00022964"/>
    </source>
</evidence>
<evidence type="ECO:0000256" key="8">
    <source>
        <dbReference type="ARBA" id="ARBA00023180"/>
    </source>
</evidence>
<dbReference type="PROSITE" id="PS51471">
    <property type="entry name" value="FE2OG_OXY"/>
    <property type="match status" value="1"/>
</dbReference>
<evidence type="ECO:0000313" key="11">
    <source>
        <dbReference type="Proteomes" id="UP000468943"/>
    </source>
</evidence>
<evidence type="ECO:0000313" key="10">
    <source>
        <dbReference type="EMBL" id="MXO55705.1"/>
    </source>
</evidence>
<dbReference type="InterPro" id="IPR011990">
    <property type="entry name" value="TPR-like_helical_dom_sf"/>
</dbReference>
<name>A0A6I4SJ75_9SPHN</name>
<dbReference type="InterPro" id="IPR006597">
    <property type="entry name" value="Sel1-like"/>
</dbReference>
<dbReference type="GO" id="GO:0051213">
    <property type="term" value="F:dioxygenase activity"/>
    <property type="evidence" value="ECO:0007669"/>
    <property type="project" value="UniProtKB-KW"/>
</dbReference>
<dbReference type="Pfam" id="PF13640">
    <property type="entry name" value="2OG-FeII_Oxy_3"/>
    <property type="match status" value="1"/>
</dbReference>
<keyword evidence="6" id="KW-0560">Oxidoreductase</keyword>
<dbReference type="GO" id="GO:0031418">
    <property type="term" value="F:L-ascorbic acid binding"/>
    <property type="evidence" value="ECO:0007669"/>
    <property type="project" value="UniProtKB-KW"/>
</dbReference>
<dbReference type="AlphaFoldDB" id="A0A6I4SJ75"/>
<dbReference type="Pfam" id="PF08238">
    <property type="entry name" value="Sel1"/>
    <property type="match status" value="2"/>
</dbReference>
<keyword evidence="3" id="KW-0256">Endoplasmic reticulum</keyword>
<dbReference type="PANTHER" id="PTHR10869">
    <property type="entry name" value="PROLYL 4-HYDROXYLASE ALPHA SUBUNIT"/>
    <property type="match status" value="1"/>
</dbReference>
<dbReference type="RefSeq" id="WP_160596995.1">
    <property type="nucleotide sequence ID" value="NZ_WTYS01000001.1"/>
</dbReference>
<protein>
    <submittedName>
        <fullName evidence="10">Proline hydroxylase</fullName>
    </submittedName>
</protein>
<evidence type="ECO:0000256" key="4">
    <source>
        <dbReference type="ARBA" id="ARBA00022896"/>
    </source>
</evidence>
<dbReference type="InterPro" id="IPR045054">
    <property type="entry name" value="P4HA-like"/>
</dbReference>
<keyword evidence="5" id="KW-0223">Dioxygenase</keyword>
<evidence type="ECO:0000256" key="6">
    <source>
        <dbReference type="ARBA" id="ARBA00023002"/>
    </source>
</evidence>
<evidence type="ECO:0000259" key="9">
    <source>
        <dbReference type="PROSITE" id="PS51471"/>
    </source>
</evidence>
<accession>A0A6I4SJ75</accession>
<dbReference type="GO" id="GO:0016705">
    <property type="term" value="F:oxidoreductase activity, acting on paired donors, with incorporation or reduction of molecular oxygen"/>
    <property type="evidence" value="ECO:0007669"/>
    <property type="project" value="InterPro"/>
</dbReference>
<keyword evidence="2" id="KW-0479">Metal-binding</keyword>
<dbReference type="PANTHER" id="PTHR10869:SF246">
    <property type="entry name" value="TRANSMEMBRANE PROLYL 4-HYDROXYLASE"/>
    <property type="match status" value="1"/>
</dbReference>
<dbReference type="EMBL" id="WTYS01000001">
    <property type="protein sequence ID" value="MXO55705.1"/>
    <property type="molecule type" value="Genomic_DNA"/>
</dbReference>
<dbReference type="InterPro" id="IPR005123">
    <property type="entry name" value="Oxoglu/Fe-dep_dioxygenase_dom"/>
</dbReference>
<comment type="cofactor">
    <cofactor evidence="1">
        <name>L-ascorbate</name>
        <dbReference type="ChEBI" id="CHEBI:38290"/>
    </cofactor>
</comment>